<evidence type="ECO:0000313" key="2">
    <source>
        <dbReference type="Proteomes" id="UP001224890"/>
    </source>
</evidence>
<dbReference type="EMBL" id="JAHMHR010000023">
    <property type="protein sequence ID" value="KAK1674861.1"/>
    <property type="molecule type" value="Genomic_DNA"/>
</dbReference>
<evidence type="ECO:0000313" key="1">
    <source>
        <dbReference type="EMBL" id="KAK1674861.1"/>
    </source>
</evidence>
<gene>
    <name evidence="1" type="ORF">BDP55DRAFT_632514</name>
</gene>
<dbReference type="RefSeq" id="XP_060428864.1">
    <property type="nucleotide sequence ID" value="XM_060572436.1"/>
</dbReference>
<proteinExistence type="predicted"/>
<dbReference type="Proteomes" id="UP001224890">
    <property type="component" value="Unassembled WGS sequence"/>
</dbReference>
<sequence length="159" mass="18572">MCWKPSMVHRECQCVYDEMGVRYCDEREQQDHVIELRQWPVDMPCQTHRSDKWVPFSTSFFDRASEFENESYLDSCDGDSTSDDSSCKTGEVAHHMEVSRGEVALEARQVDKLVDETEAVLMNHKVIPGKEMQVDITGEFLLDKIFEMEYLTISWDLFV</sequence>
<dbReference type="AlphaFoldDB" id="A0AAJ0AJ54"/>
<reference evidence="1" key="1">
    <citation type="submission" date="2021-06" db="EMBL/GenBank/DDBJ databases">
        <title>Comparative genomics, transcriptomics and evolutionary studies reveal genomic signatures of adaptation to plant cell wall in hemibiotrophic fungi.</title>
        <authorList>
            <consortium name="DOE Joint Genome Institute"/>
            <person name="Baroncelli R."/>
            <person name="Diaz J.F."/>
            <person name="Benocci T."/>
            <person name="Peng M."/>
            <person name="Battaglia E."/>
            <person name="Haridas S."/>
            <person name="Andreopoulos W."/>
            <person name="Labutti K."/>
            <person name="Pangilinan J."/>
            <person name="Floch G.L."/>
            <person name="Makela M.R."/>
            <person name="Henrissat B."/>
            <person name="Grigoriev I.V."/>
            <person name="Crouch J.A."/>
            <person name="De Vries R.P."/>
            <person name="Sukno S.A."/>
            <person name="Thon M.R."/>
        </authorList>
    </citation>
    <scope>NUCLEOTIDE SEQUENCE</scope>
    <source>
        <strain evidence="1">CBS 193.32</strain>
    </source>
</reference>
<keyword evidence="2" id="KW-1185">Reference proteome</keyword>
<organism evidence="1 2">
    <name type="scientific">Colletotrichum godetiae</name>
    <dbReference type="NCBI Taxonomy" id="1209918"/>
    <lineage>
        <taxon>Eukaryota</taxon>
        <taxon>Fungi</taxon>
        <taxon>Dikarya</taxon>
        <taxon>Ascomycota</taxon>
        <taxon>Pezizomycotina</taxon>
        <taxon>Sordariomycetes</taxon>
        <taxon>Hypocreomycetidae</taxon>
        <taxon>Glomerellales</taxon>
        <taxon>Glomerellaceae</taxon>
        <taxon>Colletotrichum</taxon>
        <taxon>Colletotrichum acutatum species complex</taxon>
    </lineage>
</organism>
<name>A0AAJ0AJ54_9PEZI</name>
<comment type="caution">
    <text evidence="1">The sequence shown here is derived from an EMBL/GenBank/DDBJ whole genome shotgun (WGS) entry which is preliminary data.</text>
</comment>
<accession>A0AAJ0AJ54</accession>
<protein>
    <submittedName>
        <fullName evidence="1">Uncharacterized protein</fullName>
    </submittedName>
</protein>
<dbReference type="GeneID" id="85456962"/>